<evidence type="ECO:0000313" key="5">
    <source>
        <dbReference type="EMBL" id="KAL0956677.1"/>
    </source>
</evidence>
<dbReference type="InterPro" id="IPR049945">
    <property type="entry name" value="AAA_22"/>
</dbReference>
<keyword evidence="6" id="KW-1185">Reference proteome</keyword>
<dbReference type="CDD" id="cd00009">
    <property type="entry name" value="AAA"/>
    <property type="match status" value="1"/>
</dbReference>
<feature type="region of interest" description="Disordered" evidence="3">
    <location>
        <begin position="482"/>
        <end position="517"/>
    </location>
</feature>
<evidence type="ECO:0000256" key="2">
    <source>
        <dbReference type="ARBA" id="ARBA00022705"/>
    </source>
</evidence>
<dbReference type="SUPFAM" id="SSF52540">
    <property type="entry name" value="P-loop containing nucleoside triphosphate hydrolases"/>
    <property type="match status" value="1"/>
</dbReference>
<evidence type="ECO:0000256" key="3">
    <source>
        <dbReference type="SAM" id="MobiDB-lite"/>
    </source>
</evidence>
<evidence type="ECO:0000313" key="6">
    <source>
        <dbReference type="Proteomes" id="UP001556367"/>
    </source>
</evidence>
<dbReference type="Proteomes" id="UP001556367">
    <property type="component" value="Unassembled WGS sequence"/>
</dbReference>
<proteinExistence type="inferred from homology"/>
<evidence type="ECO:0000259" key="4">
    <source>
        <dbReference type="SMART" id="SM00382"/>
    </source>
</evidence>
<dbReference type="PANTHER" id="PTHR10763:SF26">
    <property type="entry name" value="CELL DIVISION CONTROL PROTEIN 6 HOMOLOG"/>
    <property type="match status" value="1"/>
</dbReference>
<dbReference type="PANTHER" id="PTHR10763">
    <property type="entry name" value="CELL DIVISION CONTROL PROTEIN 6-RELATED"/>
    <property type="match status" value="1"/>
</dbReference>
<feature type="compositionally biased region" description="Low complexity" evidence="3">
    <location>
        <begin position="506"/>
        <end position="517"/>
    </location>
</feature>
<gene>
    <name evidence="5" type="ORF">HGRIS_002805</name>
</gene>
<evidence type="ECO:0000256" key="1">
    <source>
        <dbReference type="ARBA" id="ARBA00006184"/>
    </source>
</evidence>
<organism evidence="5 6">
    <name type="scientific">Hohenbuehelia grisea</name>
    <dbReference type="NCBI Taxonomy" id="104357"/>
    <lineage>
        <taxon>Eukaryota</taxon>
        <taxon>Fungi</taxon>
        <taxon>Dikarya</taxon>
        <taxon>Basidiomycota</taxon>
        <taxon>Agaricomycotina</taxon>
        <taxon>Agaricomycetes</taxon>
        <taxon>Agaricomycetidae</taxon>
        <taxon>Agaricales</taxon>
        <taxon>Pleurotineae</taxon>
        <taxon>Pleurotaceae</taxon>
        <taxon>Hohenbuehelia</taxon>
    </lineage>
</organism>
<comment type="similarity">
    <text evidence="1">Belongs to the CDC6/cdc18 family.</text>
</comment>
<dbReference type="InterPro" id="IPR050311">
    <property type="entry name" value="ORC1/CDC6"/>
</dbReference>
<protein>
    <recommendedName>
        <fullName evidence="4">AAA+ ATPase domain-containing protein</fullName>
    </recommendedName>
</protein>
<reference evidence="6" key="1">
    <citation type="submission" date="2024-06" db="EMBL/GenBank/DDBJ databases">
        <title>Multi-omics analyses provide insights into the biosynthesis of the anticancer antibiotic pleurotin in Hohenbuehelia grisea.</title>
        <authorList>
            <person name="Weaver J.A."/>
            <person name="Alberti F."/>
        </authorList>
    </citation>
    <scope>NUCLEOTIDE SEQUENCE [LARGE SCALE GENOMIC DNA]</scope>
    <source>
        <strain evidence="6">T-177</strain>
    </source>
</reference>
<sequence>MPSTRVTRSSVLGKRSQRPELAVATSSTSRKPDLQLATPESTPNPKRPRTSVTLGDGDANKENVPPLSLDGFNESTSPTRPSRSLRRRATEGVISTPTRPRGNLRRFSSNMEAVPLTPTLEIAELSLATPPPSPTQPTLLPIYVRARALLRATCNSTTSIAGRDQERQLIKSFISSSDAEPSLYISGSPGTGKTALVNSVLRELDGQLGEAKIVSINCMALNNVDALWDRLCEELDNSVKRKCPGRSKKPKAREALVALLGSLQSKCILILDELDHIASTTSALTTIFSLPESSSMLSLIGIANTHTLTSSISHLPSSSQVQTVHFSPYTPTQLLNILHSRLSSLCDDTHAGQAERKKFLPQPTLMLLTKKVAALTGDVRSLLEVLRGAIDLSLAAVIPSSPSSTEPASAATLTPSVTPAHVLAALKAHAPAAKSAPASTPAGATASTSSSEVVNKVRGMGLQARLVLLFVLIASKRLETGLSLSDSSTSPSSTPRSPVKRAHSLPSPASSPSATTPRIETSGLYTFYNHVLAHGEAGVFTAVSRSEFGDLLNMLEVTGLLEQTGCAGPSSLSATPTKGKRTFGRSASFGGIGKGKAASAGGDIRLVEGVRADEVLRGLGIGMPEPAGDIDAREEEVRIIWERECRRVEKDVCIAEKRVRAAKCGDAFDEAMED</sequence>
<dbReference type="Gene3D" id="3.40.50.300">
    <property type="entry name" value="P-loop containing nucleotide triphosphate hydrolases"/>
    <property type="match status" value="1"/>
</dbReference>
<dbReference type="InterPro" id="IPR027417">
    <property type="entry name" value="P-loop_NTPase"/>
</dbReference>
<accession>A0ABR3JMC1</accession>
<keyword evidence="2" id="KW-0235">DNA replication</keyword>
<feature type="compositionally biased region" description="Polar residues" evidence="3">
    <location>
        <begin position="1"/>
        <end position="10"/>
    </location>
</feature>
<dbReference type="InterPro" id="IPR003593">
    <property type="entry name" value="AAA+_ATPase"/>
</dbReference>
<feature type="region of interest" description="Disordered" evidence="3">
    <location>
        <begin position="1"/>
        <end position="106"/>
    </location>
</feature>
<feature type="domain" description="AAA+ ATPase" evidence="4">
    <location>
        <begin position="179"/>
        <end position="327"/>
    </location>
</feature>
<dbReference type="EMBL" id="JASNQZ010000006">
    <property type="protein sequence ID" value="KAL0956677.1"/>
    <property type="molecule type" value="Genomic_DNA"/>
</dbReference>
<feature type="compositionally biased region" description="Low complexity" evidence="3">
    <location>
        <begin position="482"/>
        <end position="497"/>
    </location>
</feature>
<name>A0ABR3JMC1_9AGAR</name>
<dbReference type="Pfam" id="PF13401">
    <property type="entry name" value="AAA_22"/>
    <property type="match status" value="1"/>
</dbReference>
<dbReference type="SMART" id="SM00382">
    <property type="entry name" value="AAA"/>
    <property type="match status" value="1"/>
</dbReference>
<comment type="caution">
    <text evidence="5">The sequence shown here is derived from an EMBL/GenBank/DDBJ whole genome shotgun (WGS) entry which is preliminary data.</text>
</comment>